<evidence type="ECO:0008006" key="2">
    <source>
        <dbReference type="Google" id="ProtNLM"/>
    </source>
</evidence>
<proteinExistence type="predicted"/>
<protein>
    <recommendedName>
        <fullName evidence="2">Retrotransposon gag domain-containing protein</fullName>
    </recommendedName>
</protein>
<name>A0A0B2SHI9_GLYSO</name>
<evidence type="ECO:0000313" key="1">
    <source>
        <dbReference type="EMBL" id="KHN43767.1"/>
    </source>
</evidence>
<dbReference type="EMBL" id="KN643722">
    <property type="protein sequence ID" value="KHN43767.1"/>
    <property type="molecule type" value="Genomic_DNA"/>
</dbReference>
<gene>
    <name evidence="1" type="ORF">glysoja_049506</name>
</gene>
<feature type="non-terminal residue" evidence="1">
    <location>
        <position position="1"/>
    </location>
</feature>
<feature type="non-terminal residue" evidence="1">
    <location>
        <position position="43"/>
    </location>
</feature>
<organism evidence="1">
    <name type="scientific">Glycine soja</name>
    <name type="common">Wild soybean</name>
    <dbReference type="NCBI Taxonomy" id="3848"/>
    <lineage>
        <taxon>Eukaryota</taxon>
        <taxon>Viridiplantae</taxon>
        <taxon>Streptophyta</taxon>
        <taxon>Embryophyta</taxon>
        <taxon>Tracheophyta</taxon>
        <taxon>Spermatophyta</taxon>
        <taxon>Magnoliopsida</taxon>
        <taxon>eudicotyledons</taxon>
        <taxon>Gunneridae</taxon>
        <taxon>Pentapetalae</taxon>
        <taxon>rosids</taxon>
        <taxon>fabids</taxon>
        <taxon>Fabales</taxon>
        <taxon>Fabaceae</taxon>
        <taxon>Papilionoideae</taxon>
        <taxon>50 kb inversion clade</taxon>
        <taxon>NPAAA clade</taxon>
        <taxon>indigoferoid/millettioid clade</taxon>
        <taxon>Phaseoleae</taxon>
        <taxon>Glycine</taxon>
        <taxon>Glycine subgen. Soja</taxon>
    </lineage>
</organism>
<sequence>IFDLQQESSSMKRGDLSITEYFTKLRIVWDEIENFRPDPICSC</sequence>
<accession>A0A0B2SHI9</accession>
<dbReference type="Proteomes" id="UP000053555">
    <property type="component" value="Unassembled WGS sequence"/>
</dbReference>
<dbReference type="AlphaFoldDB" id="A0A0B2SHI9"/>
<reference evidence="1" key="1">
    <citation type="submission" date="2014-07" db="EMBL/GenBank/DDBJ databases">
        <title>Identification of a novel salt tolerance gene in wild soybean by whole-genome sequencing.</title>
        <authorList>
            <person name="Lam H.-M."/>
            <person name="Qi X."/>
            <person name="Li M.-W."/>
            <person name="Liu X."/>
            <person name="Xie M."/>
            <person name="Ni M."/>
            <person name="Xu X."/>
        </authorList>
    </citation>
    <scope>NUCLEOTIDE SEQUENCE [LARGE SCALE GENOMIC DNA]</scope>
    <source>
        <tissue evidence="1">Root</tissue>
    </source>
</reference>